<dbReference type="PANTHER" id="PTHR35895:SF1">
    <property type="entry name" value="LIPID-BINDING SERUM GLYCOPROTEIN C-TERMINAL DOMAIN-CONTAINING PROTEIN"/>
    <property type="match status" value="1"/>
</dbReference>
<keyword evidence="2" id="KW-0812">Transmembrane</keyword>
<feature type="transmembrane region" description="Helical" evidence="2">
    <location>
        <begin position="542"/>
        <end position="565"/>
    </location>
</feature>
<dbReference type="PROSITE" id="PS50144">
    <property type="entry name" value="MATH"/>
    <property type="match status" value="1"/>
</dbReference>
<dbReference type="EMBL" id="JABANP010000454">
    <property type="protein sequence ID" value="KAF4682149.1"/>
    <property type="molecule type" value="Genomic_DNA"/>
</dbReference>
<comment type="caution">
    <text evidence="4">The sequence shown here is derived from an EMBL/GenBank/DDBJ whole genome shotgun (WGS) entry which is preliminary data.</text>
</comment>
<dbReference type="AlphaFoldDB" id="A0A7J6NEB4"/>
<dbReference type="Gene3D" id="2.60.210.10">
    <property type="entry name" value="Apoptosis, Tumor Necrosis Factor Receptor Associated Protein 2, Chain A"/>
    <property type="match status" value="2"/>
</dbReference>
<evidence type="ECO:0000313" key="5">
    <source>
        <dbReference type="Proteomes" id="UP000541610"/>
    </source>
</evidence>
<name>A0A7J6NEB4_PEROL</name>
<proteinExistence type="predicted"/>
<reference evidence="4 5" key="1">
    <citation type="submission" date="2020-04" db="EMBL/GenBank/DDBJ databases">
        <title>Perkinsus olseni comparative genomics.</title>
        <authorList>
            <person name="Bogema D.R."/>
        </authorList>
    </citation>
    <scope>NUCLEOTIDE SEQUENCE [LARGE SCALE GENOMIC DNA]</scope>
    <source>
        <strain evidence="4">00978-12</strain>
    </source>
</reference>
<dbReference type="InterPro" id="IPR008974">
    <property type="entry name" value="TRAF-like"/>
</dbReference>
<dbReference type="InterPro" id="IPR002083">
    <property type="entry name" value="MATH/TRAF_dom"/>
</dbReference>
<dbReference type="SUPFAM" id="SSF49599">
    <property type="entry name" value="TRAF domain-like"/>
    <property type="match status" value="1"/>
</dbReference>
<feature type="domain" description="MATH" evidence="3">
    <location>
        <begin position="39"/>
        <end position="166"/>
    </location>
</feature>
<keyword evidence="2" id="KW-1133">Transmembrane helix</keyword>
<dbReference type="PANTHER" id="PTHR35895">
    <property type="entry name" value="CHROMOSOME 16, WHOLE GENOME SHOTGUN SEQUENCE"/>
    <property type="match status" value="1"/>
</dbReference>
<evidence type="ECO:0000256" key="1">
    <source>
        <dbReference type="SAM" id="MobiDB-lite"/>
    </source>
</evidence>
<organism evidence="4 5">
    <name type="scientific">Perkinsus olseni</name>
    <name type="common">Perkinsus atlanticus</name>
    <dbReference type="NCBI Taxonomy" id="32597"/>
    <lineage>
        <taxon>Eukaryota</taxon>
        <taxon>Sar</taxon>
        <taxon>Alveolata</taxon>
        <taxon>Perkinsozoa</taxon>
        <taxon>Perkinsea</taxon>
        <taxon>Perkinsida</taxon>
        <taxon>Perkinsidae</taxon>
        <taxon>Perkinsus</taxon>
    </lineage>
</organism>
<feature type="compositionally biased region" description="Polar residues" evidence="1">
    <location>
        <begin position="7"/>
        <end position="18"/>
    </location>
</feature>
<evidence type="ECO:0000313" key="4">
    <source>
        <dbReference type="EMBL" id="KAF4682149.1"/>
    </source>
</evidence>
<dbReference type="Proteomes" id="UP000541610">
    <property type="component" value="Unassembled WGS sequence"/>
</dbReference>
<dbReference type="Pfam" id="PF12505">
    <property type="entry name" value="DUF3712"/>
    <property type="match status" value="1"/>
</dbReference>
<protein>
    <recommendedName>
        <fullName evidence="3">MATH domain-containing protein</fullName>
    </recommendedName>
</protein>
<evidence type="ECO:0000259" key="3">
    <source>
        <dbReference type="PROSITE" id="PS50144"/>
    </source>
</evidence>
<gene>
    <name evidence="4" type="ORF">FOZ60_011006</name>
</gene>
<accession>A0A7J6NEB4</accession>
<sequence length="863" mass="95759">MSAAAEPQSNDEPTTTAAVESGSEVSEWEQLISPSDPKVSELEFRIDNVTKYKVGESVESPSKMIELFNYRLKVYPVGKVDNRFAVYLQRVPMNGIDPRGVYENVGYDISLVNHWEPSEPLTKRRYCESFRNLQAHGWDKFLDEELRPKRFVFFTDEGSIVIKARVYLNHSKLVLGSADPDDEDIWIGKVTGFEKGEDVKFKPTWRGNYRIQVAVYPGGHPDHLDGQEALAVYIHVLGTKEIEAAPEFLKLQVAVVNHQMLGESIEWVGTFRPEEVGDDSWGPNRLLSIKDLRDEDKGWLGEDGELLLRASVEPADEGRDPLSFTQSFAKKRRATINEDVAEGRAKNDDHPRVSELVFRIDDVTKFKAGESIKSPTKLVELFNYQLEVYPMADVDDGLIVYLMCVPMEGVIRRITYDNVGNDISLVNHRDSSKSLVIKAQVNLREAKALLAPVEGVSVEGDELEFRIKDAVDFEKGEDMKSQPTWRGNYRMQSKTEHPPAAELEEGIRSGSDEKVLAGAGVLAADAPAKRYCCGKLSRKQFIWLWIIIVILMILIIVAVLLILFVGGRAMAQSGLNSSVVNLNELAIRDPVECGGNDASAALCLDSTMKISVKSDSMSSTILPSRNDIYINSKQLGYVYLPRMDVAGHATTQFTNDATLYVTDRAVFDEFGVDVMLKDTVSLNMKGKMDVKGLGITFKGLNFDKSVSMSGFNNFTNVMGKSTTAIQFFPPDDELKKKYWTDVPGVIQAQFGYSGVEVPNPTVITIPNVGNVTGDLYYKNTPVGVSVAVNGTSLIAKSMSYVKNMVVIQIRNETLNIVNEMAAKLLSGQEVILLLHGTSTSNSIWTNAVKSMYMPTNATPPASS</sequence>
<dbReference type="GO" id="GO:0016020">
    <property type="term" value="C:membrane"/>
    <property type="evidence" value="ECO:0007669"/>
    <property type="project" value="TreeGrafter"/>
</dbReference>
<dbReference type="OrthoDB" id="10039566at2759"/>
<evidence type="ECO:0000256" key="2">
    <source>
        <dbReference type="SAM" id="Phobius"/>
    </source>
</evidence>
<feature type="region of interest" description="Disordered" evidence="1">
    <location>
        <begin position="1"/>
        <end position="34"/>
    </location>
</feature>
<dbReference type="InterPro" id="IPR022185">
    <property type="entry name" value="DUF3712"/>
</dbReference>
<dbReference type="CDD" id="cd00121">
    <property type="entry name" value="MATH"/>
    <property type="match status" value="1"/>
</dbReference>
<keyword evidence="2" id="KW-0472">Membrane</keyword>
<dbReference type="InterPro" id="IPR046368">
    <property type="entry name" value="Tag1"/>
</dbReference>